<keyword evidence="2" id="KW-1185">Reference proteome</keyword>
<dbReference type="Proteomes" id="UP000000305">
    <property type="component" value="Unassembled WGS sequence"/>
</dbReference>
<dbReference type="InParanoid" id="E9FTL6"/>
<reference evidence="1 2" key="1">
    <citation type="journal article" date="2011" name="Science">
        <title>The ecoresponsive genome of Daphnia pulex.</title>
        <authorList>
            <person name="Colbourne J.K."/>
            <person name="Pfrender M.E."/>
            <person name="Gilbert D."/>
            <person name="Thomas W.K."/>
            <person name="Tucker A."/>
            <person name="Oakley T.H."/>
            <person name="Tokishita S."/>
            <person name="Aerts A."/>
            <person name="Arnold G.J."/>
            <person name="Basu M.K."/>
            <person name="Bauer D.J."/>
            <person name="Caceres C.E."/>
            <person name="Carmel L."/>
            <person name="Casola C."/>
            <person name="Choi J.H."/>
            <person name="Detter J.C."/>
            <person name="Dong Q."/>
            <person name="Dusheyko S."/>
            <person name="Eads B.D."/>
            <person name="Frohlich T."/>
            <person name="Geiler-Samerotte K.A."/>
            <person name="Gerlach D."/>
            <person name="Hatcher P."/>
            <person name="Jogdeo S."/>
            <person name="Krijgsveld J."/>
            <person name="Kriventseva E.V."/>
            <person name="Kultz D."/>
            <person name="Laforsch C."/>
            <person name="Lindquist E."/>
            <person name="Lopez J."/>
            <person name="Manak J.R."/>
            <person name="Muller J."/>
            <person name="Pangilinan J."/>
            <person name="Patwardhan R.P."/>
            <person name="Pitluck S."/>
            <person name="Pritham E.J."/>
            <person name="Rechtsteiner A."/>
            <person name="Rho M."/>
            <person name="Rogozin I.B."/>
            <person name="Sakarya O."/>
            <person name="Salamov A."/>
            <person name="Schaack S."/>
            <person name="Shapiro H."/>
            <person name="Shiga Y."/>
            <person name="Skalitzky C."/>
            <person name="Smith Z."/>
            <person name="Souvorov A."/>
            <person name="Sung W."/>
            <person name="Tang Z."/>
            <person name="Tsuchiya D."/>
            <person name="Tu H."/>
            <person name="Vos H."/>
            <person name="Wang M."/>
            <person name="Wolf Y.I."/>
            <person name="Yamagata H."/>
            <person name="Yamada T."/>
            <person name="Ye Y."/>
            <person name="Shaw J.R."/>
            <person name="Andrews J."/>
            <person name="Crease T.J."/>
            <person name="Tang H."/>
            <person name="Lucas S.M."/>
            <person name="Robertson H.M."/>
            <person name="Bork P."/>
            <person name="Koonin E.V."/>
            <person name="Zdobnov E.M."/>
            <person name="Grigoriev I.V."/>
            <person name="Lynch M."/>
            <person name="Boore J.L."/>
        </authorList>
    </citation>
    <scope>NUCLEOTIDE SEQUENCE [LARGE SCALE GENOMIC DNA]</scope>
</reference>
<gene>
    <name evidence="1" type="ORF">DAPPUDRAFT_233242</name>
</gene>
<protein>
    <submittedName>
        <fullName evidence="1">Uncharacterized protein</fullName>
    </submittedName>
</protein>
<dbReference type="EMBL" id="GL732524">
    <property type="protein sequence ID" value="EFX89384.1"/>
    <property type="molecule type" value="Genomic_DNA"/>
</dbReference>
<organism evidence="1 2">
    <name type="scientific">Daphnia pulex</name>
    <name type="common">Water flea</name>
    <dbReference type="NCBI Taxonomy" id="6669"/>
    <lineage>
        <taxon>Eukaryota</taxon>
        <taxon>Metazoa</taxon>
        <taxon>Ecdysozoa</taxon>
        <taxon>Arthropoda</taxon>
        <taxon>Crustacea</taxon>
        <taxon>Branchiopoda</taxon>
        <taxon>Diplostraca</taxon>
        <taxon>Cladocera</taxon>
        <taxon>Anomopoda</taxon>
        <taxon>Daphniidae</taxon>
        <taxon>Daphnia</taxon>
    </lineage>
</organism>
<evidence type="ECO:0000313" key="2">
    <source>
        <dbReference type="Proteomes" id="UP000000305"/>
    </source>
</evidence>
<name>E9FTL6_DAPPU</name>
<evidence type="ECO:0000313" key="1">
    <source>
        <dbReference type="EMBL" id="EFX89384.1"/>
    </source>
</evidence>
<proteinExistence type="predicted"/>
<sequence>MTGESRRHHPASYCNNSTSKIQQRTVQFTMKARSPDHFQSLPACMYRCNHHGPPGPGGLRHPVLPARKKPKVGSECIHAERKTYTWITPRGI</sequence>
<dbReference type="KEGG" id="dpx:DAPPUDRAFT_233242"/>
<dbReference type="HOGENOM" id="CLU_2415511_0_0_1"/>
<dbReference type="AlphaFoldDB" id="E9FTL6"/>
<accession>E9FTL6</accession>